<dbReference type="OrthoDB" id="2430135at2759"/>
<reference evidence="3" key="1">
    <citation type="submission" date="2021-06" db="EMBL/GenBank/DDBJ databases">
        <title>Genome Sequence of Mortierella hyaline Strain SCG-10, a Cold-Adapted, Nitrate-Reducing Fungus Isolated from Soil in Minnesota, USA.</title>
        <authorList>
            <person name="Aldossari N."/>
        </authorList>
    </citation>
    <scope>NUCLEOTIDE SEQUENCE</scope>
    <source>
        <strain evidence="3">SCG-10</strain>
    </source>
</reference>
<sequence length="280" mass="30354">MILTPSISSAAKLITLSMALLAVLSVINTPAVHAAPISNPGAPLVNGVKQADPEAFRVPVGPRGPLLNRRGSGIAVSGVKETSGLGKTHPSAVEKPDPSSSELSMHPGHATKRDDDEEMLELLGKARWMEKRDETTSPAGGEWKDVVGVTMRSDPALDEKRKDDSRWSLISRPNIFPVVAVTKRGDGKDEAPESIWREWNGKGGAAGRFEVRVVMTSHIEGKGKGNGAAKKRQLKTEQKKRNVDDRFDAAGAAAGSQKDIGELETLEKKKFRTWHFKREE</sequence>
<feature type="region of interest" description="Disordered" evidence="1">
    <location>
        <begin position="220"/>
        <end position="245"/>
    </location>
</feature>
<feature type="region of interest" description="Disordered" evidence="1">
    <location>
        <begin position="80"/>
        <end position="114"/>
    </location>
</feature>
<keyword evidence="4" id="KW-1185">Reference proteome</keyword>
<dbReference type="EMBL" id="JAHRHY010000010">
    <property type="protein sequence ID" value="KAG9066474.1"/>
    <property type="molecule type" value="Genomic_DNA"/>
</dbReference>
<evidence type="ECO:0000313" key="4">
    <source>
        <dbReference type="Proteomes" id="UP000707451"/>
    </source>
</evidence>
<organism evidence="3 4">
    <name type="scientific">Linnemannia hyalina</name>
    <dbReference type="NCBI Taxonomy" id="64524"/>
    <lineage>
        <taxon>Eukaryota</taxon>
        <taxon>Fungi</taxon>
        <taxon>Fungi incertae sedis</taxon>
        <taxon>Mucoromycota</taxon>
        <taxon>Mortierellomycotina</taxon>
        <taxon>Mortierellomycetes</taxon>
        <taxon>Mortierellales</taxon>
        <taxon>Mortierellaceae</taxon>
        <taxon>Linnemannia</taxon>
    </lineage>
</organism>
<feature type="chain" id="PRO_5040439412" evidence="2">
    <location>
        <begin position="35"/>
        <end position="280"/>
    </location>
</feature>
<feature type="signal peptide" evidence="2">
    <location>
        <begin position="1"/>
        <end position="34"/>
    </location>
</feature>
<proteinExistence type="predicted"/>
<dbReference type="AlphaFoldDB" id="A0A9P8BRW5"/>
<accession>A0A9P8BRW5</accession>
<keyword evidence="2" id="KW-0732">Signal</keyword>
<feature type="compositionally biased region" description="Basic and acidic residues" evidence="1">
    <location>
        <begin position="234"/>
        <end position="245"/>
    </location>
</feature>
<dbReference type="Proteomes" id="UP000707451">
    <property type="component" value="Unassembled WGS sequence"/>
</dbReference>
<comment type="caution">
    <text evidence="3">The sequence shown here is derived from an EMBL/GenBank/DDBJ whole genome shotgun (WGS) entry which is preliminary data.</text>
</comment>
<protein>
    <submittedName>
        <fullName evidence="3">Uncharacterized protein</fullName>
    </submittedName>
</protein>
<evidence type="ECO:0000256" key="1">
    <source>
        <dbReference type="SAM" id="MobiDB-lite"/>
    </source>
</evidence>
<name>A0A9P8BRW5_9FUNG</name>
<evidence type="ECO:0000313" key="3">
    <source>
        <dbReference type="EMBL" id="KAG9066474.1"/>
    </source>
</evidence>
<evidence type="ECO:0000256" key="2">
    <source>
        <dbReference type="SAM" id="SignalP"/>
    </source>
</evidence>
<gene>
    <name evidence="3" type="ORF">KI688_001700</name>
</gene>